<evidence type="ECO:0000256" key="1">
    <source>
        <dbReference type="SAM" id="MobiDB-lite"/>
    </source>
</evidence>
<accession>A0AAV7LYM0</accession>
<sequence length="113" mass="12379">MMLGRCSAGRVRSSLLNKILPNMQMGFPPNLPPPRDTTAQRAPQDQRLPQQQPKKGDRMRFTVQDLSEKGTIHAAGTRAQKRKPVHASMPGLFLGTAAMRRGDQRSTLGSSSA</sequence>
<keyword evidence="3" id="KW-1185">Reference proteome</keyword>
<dbReference type="EMBL" id="JANPWB010000014">
    <property type="protein sequence ID" value="KAJ1095447.1"/>
    <property type="molecule type" value="Genomic_DNA"/>
</dbReference>
<feature type="compositionally biased region" description="Basic and acidic residues" evidence="1">
    <location>
        <begin position="54"/>
        <end position="71"/>
    </location>
</feature>
<feature type="region of interest" description="Disordered" evidence="1">
    <location>
        <begin position="21"/>
        <end position="88"/>
    </location>
</feature>
<organism evidence="2 3">
    <name type="scientific">Pleurodeles waltl</name>
    <name type="common">Iberian ribbed newt</name>
    <dbReference type="NCBI Taxonomy" id="8319"/>
    <lineage>
        <taxon>Eukaryota</taxon>
        <taxon>Metazoa</taxon>
        <taxon>Chordata</taxon>
        <taxon>Craniata</taxon>
        <taxon>Vertebrata</taxon>
        <taxon>Euteleostomi</taxon>
        <taxon>Amphibia</taxon>
        <taxon>Batrachia</taxon>
        <taxon>Caudata</taxon>
        <taxon>Salamandroidea</taxon>
        <taxon>Salamandridae</taxon>
        <taxon>Pleurodelinae</taxon>
        <taxon>Pleurodeles</taxon>
    </lineage>
</organism>
<dbReference type="AlphaFoldDB" id="A0AAV7LYM0"/>
<name>A0AAV7LYM0_PLEWA</name>
<evidence type="ECO:0000313" key="3">
    <source>
        <dbReference type="Proteomes" id="UP001066276"/>
    </source>
</evidence>
<proteinExistence type="predicted"/>
<reference evidence="2" key="1">
    <citation type="journal article" date="2022" name="bioRxiv">
        <title>Sequencing and chromosome-scale assembly of the giantPleurodeles waltlgenome.</title>
        <authorList>
            <person name="Brown T."/>
            <person name="Elewa A."/>
            <person name="Iarovenko S."/>
            <person name="Subramanian E."/>
            <person name="Araus A.J."/>
            <person name="Petzold A."/>
            <person name="Susuki M."/>
            <person name="Suzuki K.-i.T."/>
            <person name="Hayashi T."/>
            <person name="Toyoda A."/>
            <person name="Oliveira C."/>
            <person name="Osipova E."/>
            <person name="Leigh N.D."/>
            <person name="Simon A."/>
            <person name="Yun M.H."/>
        </authorList>
    </citation>
    <scope>NUCLEOTIDE SEQUENCE</scope>
    <source>
        <strain evidence="2">20211129_DDA</strain>
        <tissue evidence="2">Liver</tissue>
    </source>
</reference>
<feature type="compositionally biased region" description="Polar residues" evidence="1">
    <location>
        <begin position="37"/>
        <end position="53"/>
    </location>
</feature>
<evidence type="ECO:0000313" key="2">
    <source>
        <dbReference type="EMBL" id="KAJ1095447.1"/>
    </source>
</evidence>
<gene>
    <name evidence="2" type="ORF">NDU88_000610</name>
</gene>
<protein>
    <submittedName>
        <fullName evidence="2">Uncharacterized protein</fullName>
    </submittedName>
</protein>
<dbReference type="Proteomes" id="UP001066276">
    <property type="component" value="Chromosome 10"/>
</dbReference>
<comment type="caution">
    <text evidence="2">The sequence shown here is derived from an EMBL/GenBank/DDBJ whole genome shotgun (WGS) entry which is preliminary data.</text>
</comment>